<name>A0A0F9EMK1_9ZZZZ</name>
<reference evidence="1" key="1">
    <citation type="journal article" date="2015" name="Nature">
        <title>Complex archaea that bridge the gap between prokaryotes and eukaryotes.</title>
        <authorList>
            <person name="Spang A."/>
            <person name="Saw J.H."/>
            <person name="Jorgensen S.L."/>
            <person name="Zaremba-Niedzwiedzka K."/>
            <person name="Martijn J."/>
            <person name="Lind A.E."/>
            <person name="van Eijk R."/>
            <person name="Schleper C."/>
            <person name="Guy L."/>
            <person name="Ettema T.J."/>
        </authorList>
    </citation>
    <scope>NUCLEOTIDE SEQUENCE</scope>
</reference>
<protein>
    <submittedName>
        <fullName evidence="1">Uncharacterized protein</fullName>
    </submittedName>
</protein>
<dbReference type="AlphaFoldDB" id="A0A0F9EMK1"/>
<comment type="caution">
    <text evidence="1">The sequence shown here is derived from an EMBL/GenBank/DDBJ whole genome shotgun (WGS) entry which is preliminary data.</text>
</comment>
<proteinExistence type="predicted"/>
<accession>A0A0F9EMK1</accession>
<sequence length="104" mass="11307">MLHLWITAAYGTLGEYGRPSGIPTSEDIVATETVELKGTQSLNVWLHLSALDEIGPEEIKQILGDNFTPDQSAALARGLRRLRQAHAENLGAEIEQIGWIVGGE</sequence>
<gene>
    <name evidence="1" type="ORF">LCGC14_2134520</name>
</gene>
<evidence type="ECO:0000313" key="1">
    <source>
        <dbReference type="EMBL" id="KKL67486.1"/>
    </source>
</evidence>
<dbReference type="EMBL" id="LAZR01026843">
    <property type="protein sequence ID" value="KKL67486.1"/>
    <property type="molecule type" value="Genomic_DNA"/>
</dbReference>
<organism evidence="1">
    <name type="scientific">marine sediment metagenome</name>
    <dbReference type="NCBI Taxonomy" id="412755"/>
    <lineage>
        <taxon>unclassified sequences</taxon>
        <taxon>metagenomes</taxon>
        <taxon>ecological metagenomes</taxon>
    </lineage>
</organism>